<evidence type="ECO:0008006" key="3">
    <source>
        <dbReference type="Google" id="ProtNLM"/>
    </source>
</evidence>
<proteinExistence type="predicted"/>
<gene>
    <name evidence="1" type="ORF">TNCT_666761</name>
</gene>
<organism evidence="1 2">
    <name type="scientific">Trichonephila clavata</name>
    <name type="common">Joro spider</name>
    <name type="synonym">Nephila clavata</name>
    <dbReference type="NCBI Taxonomy" id="2740835"/>
    <lineage>
        <taxon>Eukaryota</taxon>
        <taxon>Metazoa</taxon>
        <taxon>Ecdysozoa</taxon>
        <taxon>Arthropoda</taxon>
        <taxon>Chelicerata</taxon>
        <taxon>Arachnida</taxon>
        <taxon>Araneae</taxon>
        <taxon>Araneomorphae</taxon>
        <taxon>Entelegynae</taxon>
        <taxon>Araneoidea</taxon>
        <taxon>Nephilidae</taxon>
        <taxon>Trichonephila</taxon>
    </lineage>
</organism>
<dbReference type="OrthoDB" id="118105at2759"/>
<protein>
    <recommendedName>
        <fullName evidence="3">PiggyBac transposable element-derived protein domain-containing protein</fullName>
    </recommendedName>
</protein>
<comment type="caution">
    <text evidence="1">The sequence shown here is derived from an EMBL/GenBank/DDBJ whole genome shotgun (WGS) entry which is preliminary data.</text>
</comment>
<evidence type="ECO:0000313" key="1">
    <source>
        <dbReference type="EMBL" id="GFR11916.1"/>
    </source>
</evidence>
<keyword evidence="2" id="KW-1185">Reference proteome</keyword>
<sequence>MNCANRFPQLKGTYEIERKSKKWWHRIFWCYIDASVVNVYVIYREMNLPRLSLKDFRRDRYRDFVRTVHLFVTSRNKCQTTSRSVYIKNKKPYVPQKRPGEFCPPARKMHEMLMCCLQHKSNPD</sequence>
<dbReference type="EMBL" id="BMAO01036600">
    <property type="protein sequence ID" value="GFR11916.1"/>
    <property type="molecule type" value="Genomic_DNA"/>
</dbReference>
<reference evidence="1" key="1">
    <citation type="submission" date="2020-07" db="EMBL/GenBank/DDBJ databases">
        <title>Multicomponent nature underlies the extraordinary mechanical properties of spider dragline silk.</title>
        <authorList>
            <person name="Kono N."/>
            <person name="Nakamura H."/>
            <person name="Mori M."/>
            <person name="Yoshida Y."/>
            <person name="Ohtoshi R."/>
            <person name="Malay A.D."/>
            <person name="Moran D.A.P."/>
            <person name="Tomita M."/>
            <person name="Numata K."/>
            <person name="Arakawa K."/>
        </authorList>
    </citation>
    <scope>NUCLEOTIDE SEQUENCE</scope>
</reference>
<dbReference type="AlphaFoldDB" id="A0A8X6JM11"/>
<name>A0A8X6JM11_TRICU</name>
<evidence type="ECO:0000313" key="2">
    <source>
        <dbReference type="Proteomes" id="UP000887116"/>
    </source>
</evidence>
<dbReference type="Proteomes" id="UP000887116">
    <property type="component" value="Unassembled WGS sequence"/>
</dbReference>
<accession>A0A8X6JM11</accession>